<proteinExistence type="predicted"/>
<name>A0ABY4R358_9ACTN</name>
<keyword evidence="2" id="KW-1185">Reference proteome</keyword>
<protein>
    <submittedName>
        <fullName evidence="1">DUF3037 domain-containing protein</fullName>
    </submittedName>
</protein>
<reference evidence="1" key="2">
    <citation type="submission" date="2022-05" db="EMBL/GenBank/DDBJ databases">
        <authorList>
            <person name="Kim J.-S."/>
            <person name="Lee K."/>
            <person name="Suh M."/>
            <person name="Eom M."/>
            <person name="Kim J.-S."/>
            <person name="Kim D.-S."/>
            <person name="Ko S.-H."/>
            <person name="Shin Y."/>
            <person name="Lee J.-S."/>
        </authorList>
    </citation>
    <scope>NUCLEOTIDE SEQUENCE</scope>
    <source>
        <strain evidence="1">N237</strain>
    </source>
</reference>
<evidence type="ECO:0000313" key="1">
    <source>
        <dbReference type="EMBL" id="UQX90229.1"/>
    </source>
</evidence>
<evidence type="ECO:0000313" key="2">
    <source>
        <dbReference type="Proteomes" id="UP001056336"/>
    </source>
</evidence>
<gene>
    <name evidence="1" type="ORF">M6D93_09575</name>
</gene>
<dbReference type="Proteomes" id="UP001056336">
    <property type="component" value="Chromosome"/>
</dbReference>
<sequence length="139" mass="14797">MSQPSSGRADASTETSHGYQYVVLRCVPRVDREEFVNIGVVLYCQSTDFLCSASHVVPERVRALAEDVDLTSVADSLAGIEALCCGSSPLATTGLVALGQRFGWLAAPKSTVVQPGPIHGGLTSDPARQLERLLEVLVR</sequence>
<dbReference type="EMBL" id="CP097332">
    <property type="protein sequence ID" value="UQX90229.1"/>
    <property type="molecule type" value="Genomic_DNA"/>
</dbReference>
<dbReference type="Pfam" id="PF11236">
    <property type="entry name" value="DUF3037"/>
    <property type="match status" value="1"/>
</dbReference>
<reference evidence="1" key="1">
    <citation type="journal article" date="2018" name="Int. J. Syst. Evol. Microbiol.">
        <title>Jatrophihabitans telluris sp. nov., isolated from sediment soil of lava forest wetlands and the emended description of the genus Jatrophihabitans.</title>
        <authorList>
            <person name="Lee K.C."/>
            <person name="Suh M.K."/>
            <person name="Eom M.K."/>
            <person name="Kim K.K."/>
            <person name="Kim J.S."/>
            <person name="Kim D.S."/>
            <person name="Ko S.H."/>
            <person name="Shin Y.K."/>
            <person name="Lee J.S."/>
        </authorList>
    </citation>
    <scope>NUCLEOTIDE SEQUENCE</scope>
    <source>
        <strain evidence="1">N237</strain>
    </source>
</reference>
<accession>A0ABY4R358</accession>
<dbReference type="RefSeq" id="WP_249774125.1">
    <property type="nucleotide sequence ID" value="NZ_CP097332.1"/>
</dbReference>
<dbReference type="InterPro" id="IPR021398">
    <property type="entry name" value="DUF3037"/>
</dbReference>
<organism evidence="1 2">
    <name type="scientific">Jatrophihabitans telluris</name>
    <dbReference type="NCBI Taxonomy" id="2038343"/>
    <lineage>
        <taxon>Bacteria</taxon>
        <taxon>Bacillati</taxon>
        <taxon>Actinomycetota</taxon>
        <taxon>Actinomycetes</taxon>
        <taxon>Jatrophihabitantales</taxon>
        <taxon>Jatrophihabitantaceae</taxon>
        <taxon>Jatrophihabitans</taxon>
    </lineage>
</organism>